<evidence type="ECO:0000259" key="4">
    <source>
        <dbReference type="Pfam" id="PF14833"/>
    </source>
</evidence>
<dbReference type="STRING" id="1247726.MIM_c20370"/>
<dbReference type="InterPro" id="IPR036291">
    <property type="entry name" value="NAD(P)-bd_dom_sf"/>
</dbReference>
<feature type="domain" description="3-hydroxyisobutyrate dehydrogenase-like NAD-binding" evidence="4">
    <location>
        <begin position="313"/>
        <end position="415"/>
    </location>
</feature>
<dbReference type="InterPro" id="IPR029154">
    <property type="entry name" value="HIBADH-like_NADP-bd"/>
</dbReference>
<dbReference type="Pfam" id="PF14833">
    <property type="entry name" value="NAD_binding_11"/>
    <property type="match status" value="2"/>
</dbReference>
<dbReference type="PANTHER" id="PTHR22981:SF7">
    <property type="entry name" value="3-HYDROXYISOBUTYRATE DEHYDROGENASE, MITOCHONDRIAL"/>
    <property type="match status" value="1"/>
</dbReference>
<dbReference type="InterPro" id="IPR013328">
    <property type="entry name" value="6PGD_dom2"/>
</dbReference>
<dbReference type="InterPro" id="IPR006115">
    <property type="entry name" value="6PGDH_NADP-bd"/>
</dbReference>
<dbReference type="GO" id="GO:0051287">
    <property type="term" value="F:NAD binding"/>
    <property type="evidence" value="ECO:0007669"/>
    <property type="project" value="InterPro"/>
</dbReference>
<proteinExistence type="predicted"/>
<accession>W0PBJ4</accession>
<dbReference type="GO" id="GO:0016616">
    <property type="term" value="F:oxidoreductase activity, acting on the CH-OH group of donors, NAD or NADP as acceptor"/>
    <property type="evidence" value="ECO:0007669"/>
    <property type="project" value="TreeGrafter"/>
</dbReference>
<keyword evidence="2" id="KW-0520">NAD</keyword>
<gene>
    <name evidence="5" type="ORF">MIM_c20370</name>
</gene>
<dbReference type="eggNOG" id="COG2084">
    <property type="taxonomic scope" value="Bacteria"/>
</dbReference>
<dbReference type="PANTHER" id="PTHR22981">
    <property type="entry name" value="3-HYDROXYISOBUTYRATE DEHYDROGENASE-RELATED"/>
    <property type="match status" value="1"/>
</dbReference>
<dbReference type="GO" id="GO:0050661">
    <property type="term" value="F:NADP binding"/>
    <property type="evidence" value="ECO:0007669"/>
    <property type="project" value="InterPro"/>
</dbReference>
<dbReference type="EMBL" id="CP003915">
    <property type="protein sequence ID" value="AHG64116.1"/>
    <property type="molecule type" value="Genomic_DNA"/>
</dbReference>
<dbReference type="InterPro" id="IPR008927">
    <property type="entry name" value="6-PGluconate_DH-like_C_sf"/>
</dbReference>
<sequence length="426" mass="44532">MKVGYIGLGALGSELAGRLSCVYPVCAWDINDAAMLRLRDRGASIMASPEEIARNSDIVLLCLPRSEDVRQVVFGPQGLAKGLGAGKLIIDQTSGHPESTRKIAEKLALAGVSMIDAAVSGNPQVVSKGEATLMVGGSDVLYERVLPVLTAISEKVFRCGANVGDGQAMKMVNNAMNAACRLGTLELAAMGVKAGLPLECIIEVLNSGTARNPTTEVMLPAIAQGRSSTDFALSLMLKDINQAVMLGITIGVSTPVINAVQNLLQMGANTLGGQARLEDMVGFMESAAGTKFRAGSAGADVVDSRFEDRGASGNAELASLLNNAVTALCETVTYEGTALGFRFGLGLEELSRVINISSGRSAASERILPTLGKQMLQADRQSQLTLAQLQDVAKLAITTGVPTTIFNTVRTVSEATVNPSESFTLR</sequence>
<dbReference type="SUPFAM" id="SSF51735">
    <property type="entry name" value="NAD(P)-binding Rossmann-fold domains"/>
    <property type="match status" value="1"/>
</dbReference>
<organism evidence="5 6">
    <name type="scientific">Advenella mimigardefordensis (strain DSM 17166 / LMG 22922 / DPN7)</name>
    <dbReference type="NCBI Taxonomy" id="1247726"/>
    <lineage>
        <taxon>Bacteria</taxon>
        <taxon>Pseudomonadati</taxon>
        <taxon>Pseudomonadota</taxon>
        <taxon>Betaproteobacteria</taxon>
        <taxon>Burkholderiales</taxon>
        <taxon>Alcaligenaceae</taxon>
    </lineage>
</organism>
<dbReference type="AlphaFoldDB" id="W0PBJ4"/>
<dbReference type="Gene3D" id="3.40.50.720">
    <property type="entry name" value="NAD(P)-binding Rossmann-like Domain"/>
    <property type="match status" value="1"/>
</dbReference>
<reference evidence="5 6" key="1">
    <citation type="journal article" date="2014" name="Microbiology">
        <title>Unravelling the complete genome sequence of Advenella mimigardefordensis strain DPN7T and novel insights in the catabolism of the xenobiotic polythioester precursor 3,3'-dithiodipropionate.</title>
        <authorList>
            <person name="Wubbeler J.H."/>
            <person name="Hiessl S."/>
            <person name="Schuldes J."/>
            <person name="Thurmer A."/>
            <person name="Daniel R."/>
            <person name="Steinbuchel A."/>
        </authorList>
    </citation>
    <scope>NUCLEOTIDE SEQUENCE [LARGE SCALE GENOMIC DNA]</scope>
    <source>
        <strain evidence="6">DSM 17166 / LMG 22922 / DPN7</strain>
    </source>
</reference>
<protein>
    <submittedName>
        <fullName evidence="5">Putative NAD-binding 6-phosphopgluconate dehydrogenase</fullName>
    </submittedName>
</protein>
<dbReference type="Proteomes" id="UP000019095">
    <property type="component" value="Chromosome"/>
</dbReference>
<evidence type="ECO:0000256" key="1">
    <source>
        <dbReference type="ARBA" id="ARBA00023002"/>
    </source>
</evidence>
<dbReference type="HOGENOM" id="CLU_035117_9_0_4"/>
<evidence type="ECO:0000259" key="3">
    <source>
        <dbReference type="Pfam" id="PF03446"/>
    </source>
</evidence>
<evidence type="ECO:0000256" key="2">
    <source>
        <dbReference type="ARBA" id="ARBA00023027"/>
    </source>
</evidence>
<feature type="domain" description="3-hydroxyisobutyrate dehydrogenase-like NAD-binding" evidence="4">
    <location>
        <begin position="164"/>
        <end position="281"/>
    </location>
</feature>
<dbReference type="KEGG" id="amim:MIM_c20370"/>
<dbReference type="SUPFAM" id="SSF48179">
    <property type="entry name" value="6-phosphogluconate dehydrogenase C-terminal domain-like"/>
    <property type="match status" value="2"/>
</dbReference>
<evidence type="ECO:0000313" key="5">
    <source>
        <dbReference type="EMBL" id="AHG64116.1"/>
    </source>
</evidence>
<feature type="domain" description="6-phosphogluconate dehydrogenase NADP-binding" evidence="3">
    <location>
        <begin position="2"/>
        <end position="160"/>
    </location>
</feature>
<dbReference type="Pfam" id="PF03446">
    <property type="entry name" value="NAD_binding_2"/>
    <property type="match status" value="1"/>
</dbReference>
<name>W0PBJ4_ADVMD</name>
<evidence type="ECO:0000313" key="6">
    <source>
        <dbReference type="Proteomes" id="UP000019095"/>
    </source>
</evidence>
<dbReference type="Gene3D" id="1.10.1040.10">
    <property type="entry name" value="N-(1-d-carboxylethyl)-l-norvaline Dehydrogenase, domain 2"/>
    <property type="match status" value="2"/>
</dbReference>
<keyword evidence="1" id="KW-0560">Oxidoreductase</keyword>
<keyword evidence="6" id="KW-1185">Reference proteome</keyword>
<dbReference type="PATRIC" id="fig|1247726.3.peg.2241"/>